<dbReference type="InterPro" id="IPR012338">
    <property type="entry name" value="Beta-lactam/transpept-like"/>
</dbReference>
<proteinExistence type="predicted"/>
<dbReference type="InterPro" id="IPR000871">
    <property type="entry name" value="Beta-lactam_class-A"/>
</dbReference>
<dbReference type="Proteomes" id="UP001602013">
    <property type="component" value="Unassembled WGS sequence"/>
</dbReference>
<organism evidence="2 3">
    <name type="scientific">Microtetraspora malaysiensis</name>
    <dbReference type="NCBI Taxonomy" id="161358"/>
    <lineage>
        <taxon>Bacteria</taxon>
        <taxon>Bacillati</taxon>
        <taxon>Actinomycetota</taxon>
        <taxon>Actinomycetes</taxon>
        <taxon>Streptosporangiales</taxon>
        <taxon>Streptosporangiaceae</taxon>
        <taxon>Microtetraspora</taxon>
    </lineage>
</organism>
<accession>A0ABW6T2C3</accession>
<dbReference type="InterPro" id="IPR045155">
    <property type="entry name" value="Beta-lactam_cat"/>
</dbReference>
<dbReference type="EMBL" id="JBIASD010000041">
    <property type="protein sequence ID" value="MFF3671202.1"/>
    <property type="molecule type" value="Genomic_DNA"/>
</dbReference>
<reference evidence="2 3" key="1">
    <citation type="submission" date="2024-10" db="EMBL/GenBank/DDBJ databases">
        <title>The Natural Products Discovery Center: Release of the First 8490 Sequenced Strains for Exploring Actinobacteria Biosynthetic Diversity.</title>
        <authorList>
            <person name="Kalkreuter E."/>
            <person name="Kautsar S.A."/>
            <person name="Yang D."/>
            <person name="Bader C.D."/>
            <person name="Teijaro C.N."/>
            <person name="Fluegel L."/>
            <person name="Davis C.M."/>
            <person name="Simpson J.R."/>
            <person name="Lauterbach L."/>
            <person name="Steele A.D."/>
            <person name="Gui C."/>
            <person name="Meng S."/>
            <person name="Li G."/>
            <person name="Viehrig K."/>
            <person name="Ye F."/>
            <person name="Su P."/>
            <person name="Kiefer A.F."/>
            <person name="Nichols A."/>
            <person name="Cepeda A.J."/>
            <person name="Yan W."/>
            <person name="Fan B."/>
            <person name="Jiang Y."/>
            <person name="Adhikari A."/>
            <person name="Zheng C.-J."/>
            <person name="Schuster L."/>
            <person name="Cowan T.M."/>
            <person name="Smanski M.J."/>
            <person name="Chevrette M.G."/>
            <person name="De Carvalho L.P.S."/>
            <person name="Shen B."/>
        </authorList>
    </citation>
    <scope>NUCLEOTIDE SEQUENCE [LARGE SCALE GENOMIC DNA]</scope>
    <source>
        <strain evidence="2 3">NPDC002173</strain>
    </source>
</reference>
<dbReference type="PANTHER" id="PTHR35333">
    <property type="entry name" value="BETA-LACTAMASE"/>
    <property type="match status" value="1"/>
</dbReference>
<feature type="domain" description="Beta-lactamase class A catalytic" evidence="1">
    <location>
        <begin position="55"/>
        <end position="299"/>
    </location>
</feature>
<dbReference type="RefSeq" id="WP_387417395.1">
    <property type="nucleotide sequence ID" value="NZ_JBIASD010000041.1"/>
</dbReference>
<evidence type="ECO:0000259" key="1">
    <source>
        <dbReference type="Pfam" id="PF13354"/>
    </source>
</evidence>
<dbReference type="Pfam" id="PF13354">
    <property type="entry name" value="Beta-lactamase2"/>
    <property type="match status" value="1"/>
</dbReference>
<evidence type="ECO:0000313" key="3">
    <source>
        <dbReference type="Proteomes" id="UP001602013"/>
    </source>
</evidence>
<name>A0ABW6T2C3_9ACTN</name>
<evidence type="ECO:0000313" key="2">
    <source>
        <dbReference type="EMBL" id="MFF3671202.1"/>
    </source>
</evidence>
<dbReference type="PANTHER" id="PTHR35333:SF3">
    <property type="entry name" value="BETA-LACTAMASE-TYPE TRANSPEPTIDASE FOLD CONTAINING PROTEIN"/>
    <property type="match status" value="1"/>
</dbReference>
<keyword evidence="2" id="KW-0378">Hydrolase</keyword>
<comment type="caution">
    <text evidence="2">The sequence shown here is derived from an EMBL/GenBank/DDBJ whole genome shotgun (WGS) entry which is preliminary data.</text>
</comment>
<dbReference type="GO" id="GO:0016787">
    <property type="term" value="F:hydrolase activity"/>
    <property type="evidence" value="ECO:0007669"/>
    <property type="project" value="UniProtKB-KW"/>
</dbReference>
<keyword evidence="3" id="KW-1185">Reference proteome</keyword>
<protein>
    <submittedName>
        <fullName evidence="2">Serine hydrolase</fullName>
    </submittedName>
</protein>
<dbReference type="SUPFAM" id="SSF56601">
    <property type="entry name" value="beta-lactamase/transpeptidase-like"/>
    <property type="match status" value="1"/>
</dbReference>
<sequence length="341" mass="35366">MNGFGTGVRRDSSAGVNGLESGEVVRTASSVSTSAEEAAYRIRAVFARCGARGFVHAAALDGGGELEVDADEPVVLASVFKIPIALAYARAVHAGELDPAEPANVTARDRLGGTGVAGCADDARLSWRDLALFMLSMSDNAATDVLLRRLGLDAVRAVLAELGLSRTSISGGCAELFARIRAELGLRDDGGDIDASLVGVSTDAVWRLSALDPARTYASAPREIGALLAAIWQDRAGPPAACAELRSMLARQIWPHRMAAGFPDGVTVAGKTGTILAVRNEAGVVTLPDGRGYTVAVFTRAERLDERRPALDAAIGVAARLAVEYLGGTPFAEGSARLVVA</sequence>
<gene>
    <name evidence="2" type="ORF">ACFYXI_37030</name>
</gene>
<dbReference type="Gene3D" id="3.40.710.10">
    <property type="entry name" value="DD-peptidase/beta-lactamase superfamily"/>
    <property type="match status" value="1"/>
</dbReference>